<dbReference type="InterPro" id="IPR036770">
    <property type="entry name" value="Ankyrin_rpt-contain_sf"/>
</dbReference>
<name>A0A3D8QW64_9EURO</name>
<dbReference type="Pfam" id="PF12796">
    <property type="entry name" value="Ank_2"/>
    <property type="match status" value="3"/>
</dbReference>
<evidence type="ECO:0000313" key="2">
    <source>
        <dbReference type="EMBL" id="RDW65938.1"/>
    </source>
</evidence>
<sequence length="768" mass="84497">MCSFLELPEDIHLYLCKSLYPRHINNLIQTCRTLQHRLDRELWRLGTATAEDRTITLLDAASRHSLTSVQRLFKLSVDYDLSISDDAVHRALRIAAKGGHEDLVAFLLTKGVDYSHEERYRNHGTSWEMAKEPSALQNAAEQGHLGIVCLLLKHGATVFDKTLALNLAITAKHEDVVSMLLDSTDPDYSDLVRSALEYGSLEAAITCKNEHIFSMLLDCDIDINRPAPQGTLPLLSAVRSGWVWAVKKLLSRGANLELTDEYGNTALHGATGFGETPNRVEIVRLLLESGSDLTCENRDAETPVSYAIEAQHYTLLKLWITEYGLSVDTIKSKEALLCVAAKNNDKDLTARLLQLGVDVNTGQWDLSDTWPALYFAVIENHTEIMELLVSNGAALDSFPGNQLSAVMDIGIMELSGSQATVMYPVSESNLPTPLHVALWKGHVAAAEWLLHKGADLNRVASRIYEVDGSGSSVEVRWTSMHFAAIGGMETLELVMRHGHHEVPWGAGPFASLWVSAIDGQGSTDKCLLSAVYDLCHDSKTGEYLDPVHLKTFELRGWMKVPTLHAAFEIAGLDIGAKDESGKTLLHYAAMSDNLPVIEYLLEHDAPVAQLDIQHRTALYYAAWRGSPKAVRMLLAHGANSKLTVTLPREHQPIWACLSTLVNSPVYSATQVAHAAGQALEILEQLVKDGVDINMACEGRTLLHEVLWGETRHPEPLVRLLLRLGAEPNAVDGHGDTAVQLAEKRGWDQVVDLLLRAAGGLEIEPLDAN</sequence>
<comment type="caution">
    <text evidence="2">The sequence shown here is derived from an EMBL/GenBank/DDBJ whole genome shotgun (WGS) entry which is preliminary data.</text>
</comment>
<evidence type="ECO:0000313" key="3">
    <source>
        <dbReference type="Proteomes" id="UP000256690"/>
    </source>
</evidence>
<dbReference type="Proteomes" id="UP000256690">
    <property type="component" value="Unassembled WGS sequence"/>
</dbReference>
<dbReference type="PROSITE" id="PS50297">
    <property type="entry name" value="ANK_REP_REGION"/>
    <property type="match status" value="5"/>
</dbReference>
<dbReference type="SMART" id="SM00248">
    <property type="entry name" value="ANK"/>
    <property type="match status" value="14"/>
</dbReference>
<dbReference type="InterPro" id="IPR002110">
    <property type="entry name" value="Ankyrin_rpt"/>
</dbReference>
<gene>
    <name evidence="2" type="ORF">DSM5745_09677</name>
</gene>
<keyword evidence="1" id="KW-0040">ANK repeat</keyword>
<dbReference type="Pfam" id="PF00023">
    <property type="entry name" value="Ank"/>
    <property type="match status" value="1"/>
</dbReference>
<dbReference type="AlphaFoldDB" id="A0A3D8QW64"/>
<protein>
    <submittedName>
        <fullName evidence="2">Uncharacterized protein</fullName>
    </submittedName>
</protein>
<dbReference type="InterPro" id="IPR051616">
    <property type="entry name" value="Cul2-RING_E3_ligase_SR"/>
</dbReference>
<dbReference type="SUPFAM" id="SSF48403">
    <property type="entry name" value="Ankyrin repeat"/>
    <property type="match status" value="3"/>
</dbReference>
<dbReference type="RefSeq" id="XP_026600041.1">
    <property type="nucleotide sequence ID" value="XM_026751693.1"/>
</dbReference>
<feature type="repeat" description="ANK" evidence="1">
    <location>
        <begin position="262"/>
        <end position="298"/>
    </location>
</feature>
<keyword evidence="3" id="KW-1185">Reference proteome</keyword>
<dbReference type="PROSITE" id="PS50088">
    <property type="entry name" value="ANK_REPEAT"/>
    <property type="match status" value="6"/>
</dbReference>
<dbReference type="GeneID" id="38120047"/>
<dbReference type="EMBL" id="PVWQ01000013">
    <property type="protein sequence ID" value="RDW65938.1"/>
    <property type="molecule type" value="Genomic_DNA"/>
</dbReference>
<feature type="repeat" description="ANK" evidence="1">
    <location>
        <begin position="429"/>
        <end position="461"/>
    </location>
</feature>
<evidence type="ECO:0000256" key="1">
    <source>
        <dbReference type="PROSITE-ProRule" id="PRU00023"/>
    </source>
</evidence>
<reference evidence="2 3" key="1">
    <citation type="journal article" date="2018" name="IMA Fungus">
        <title>IMA Genome-F 9: Draft genome sequence of Annulohypoxylon stygium, Aspergillus mulundensis, Berkeleyomyces basicola (syn. Thielaviopsis basicola), Ceratocystis smalleyi, two Cercospora beticola strains, Coleophoma cylindrospora, Fusarium fracticaudum, Phialophora cf. hyalina, and Morchella septimelata.</title>
        <authorList>
            <person name="Wingfield B.D."/>
            <person name="Bills G.F."/>
            <person name="Dong Y."/>
            <person name="Huang W."/>
            <person name="Nel W.J."/>
            <person name="Swalarsk-Parry B.S."/>
            <person name="Vaghefi N."/>
            <person name="Wilken P.M."/>
            <person name="An Z."/>
            <person name="de Beer Z.W."/>
            <person name="De Vos L."/>
            <person name="Chen L."/>
            <person name="Duong T.A."/>
            <person name="Gao Y."/>
            <person name="Hammerbacher A."/>
            <person name="Kikkert J.R."/>
            <person name="Li Y."/>
            <person name="Li H."/>
            <person name="Li K."/>
            <person name="Li Q."/>
            <person name="Liu X."/>
            <person name="Ma X."/>
            <person name="Naidoo K."/>
            <person name="Pethybridge S.J."/>
            <person name="Sun J."/>
            <person name="Steenkamp E.T."/>
            <person name="van der Nest M.A."/>
            <person name="van Wyk S."/>
            <person name="Wingfield M.J."/>
            <person name="Xiong C."/>
            <person name="Yue Q."/>
            <person name="Zhang X."/>
        </authorList>
    </citation>
    <scope>NUCLEOTIDE SEQUENCE [LARGE SCALE GENOMIC DNA]</scope>
    <source>
        <strain evidence="2 3">DSM 5745</strain>
    </source>
</reference>
<feature type="repeat" description="ANK" evidence="1">
    <location>
        <begin position="229"/>
        <end position="261"/>
    </location>
</feature>
<organism evidence="2 3">
    <name type="scientific">Aspergillus mulundensis</name>
    <dbReference type="NCBI Taxonomy" id="1810919"/>
    <lineage>
        <taxon>Eukaryota</taxon>
        <taxon>Fungi</taxon>
        <taxon>Dikarya</taxon>
        <taxon>Ascomycota</taxon>
        <taxon>Pezizomycotina</taxon>
        <taxon>Eurotiomycetes</taxon>
        <taxon>Eurotiomycetidae</taxon>
        <taxon>Eurotiales</taxon>
        <taxon>Aspergillaceae</taxon>
        <taxon>Aspergillus</taxon>
        <taxon>Aspergillus subgen. Nidulantes</taxon>
    </lineage>
</organism>
<dbReference type="STRING" id="1810919.A0A3D8QW64"/>
<dbReference type="OrthoDB" id="4473610at2759"/>
<proteinExistence type="predicted"/>
<dbReference type="Gene3D" id="1.25.40.20">
    <property type="entry name" value="Ankyrin repeat-containing domain"/>
    <property type="match status" value="4"/>
</dbReference>
<feature type="repeat" description="ANK" evidence="1">
    <location>
        <begin position="580"/>
        <end position="612"/>
    </location>
</feature>
<feature type="repeat" description="ANK" evidence="1">
    <location>
        <begin position="697"/>
        <end position="732"/>
    </location>
</feature>
<dbReference type="PANTHER" id="PTHR46224">
    <property type="entry name" value="ANKYRIN REPEAT FAMILY PROTEIN"/>
    <property type="match status" value="1"/>
</dbReference>
<dbReference type="PANTHER" id="PTHR46224:SF6">
    <property type="entry name" value="ANKYRIN REPEAT FAMILY PROTEIN"/>
    <property type="match status" value="1"/>
</dbReference>
<accession>A0A3D8QW64</accession>
<feature type="repeat" description="ANK" evidence="1">
    <location>
        <begin position="613"/>
        <end position="645"/>
    </location>
</feature>